<protein>
    <recommendedName>
        <fullName evidence="1">RNA 2',3'-cyclic phosphodiesterase</fullName>
        <shortName evidence="1">RNA 2',3'-CPDase</shortName>
        <ecNumber evidence="1">3.1.4.58</ecNumber>
    </recommendedName>
</protein>
<dbReference type="OrthoDB" id="9787070at2"/>
<dbReference type="GO" id="GO:0016874">
    <property type="term" value="F:ligase activity"/>
    <property type="evidence" value="ECO:0007669"/>
    <property type="project" value="UniProtKB-KW"/>
</dbReference>
<dbReference type="PANTHER" id="PTHR35561:SF1">
    <property type="entry name" value="RNA 2',3'-CYCLIC PHOSPHODIESTERASE"/>
    <property type="match status" value="1"/>
</dbReference>
<evidence type="ECO:0000313" key="2">
    <source>
        <dbReference type="EMBL" id="SDC10841.1"/>
    </source>
</evidence>
<dbReference type="InterPro" id="IPR009097">
    <property type="entry name" value="Cyclic_Pdiesterase"/>
</dbReference>
<gene>
    <name evidence="2" type="ORF">SAMN05421630_101446</name>
</gene>
<dbReference type="Gene3D" id="3.90.1140.10">
    <property type="entry name" value="Cyclic phosphodiesterase"/>
    <property type="match status" value="1"/>
</dbReference>
<dbReference type="EMBL" id="FMZE01000001">
    <property type="protein sequence ID" value="SDC10841.1"/>
    <property type="molecule type" value="Genomic_DNA"/>
</dbReference>
<proteinExistence type="inferred from homology"/>
<organism evidence="2 3">
    <name type="scientific">Prauserella marina</name>
    <dbReference type="NCBI Taxonomy" id="530584"/>
    <lineage>
        <taxon>Bacteria</taxon>
        <taxon>Bacillati</taxon>
        <taxon>Actinomycetota</taxon>
        <taxon>Actinomycetes</taxon>
        <taxon>Pseudonocardiales</taxon>
        <taxon>Pseudonocardiaceae</taxon>
        <taxon>Prauserella</taxon>
    </lineage>
</organism>
<dbReference type="InterPro" id="IPR004175">
    <property type="entry name" value="RNA_CPDase"/>
</dbReference>
<comment type="function">
    <text evidence="1">Hydrolyzes RNA 2',3'-cyclic phosphodiester to an RNA 2'-phosphomonoester.</text>
</comment>
<comment type="catalytic activity">
    <reaction evidence="1">
        <text>a 3'-end 2',3'-cyclophospho-ribonucleotide-RNA + H2O = a 3'-end 2'-phospho-ribonucleotide-RNA + H(+)</text>
        <dbReference type="Rhea" id="RHEA:11828"/>
        <dbReference type="Rhea" id="RHEA-COMP:10464"/>
        <dbReference type="Rhea" id="RHEA-COMP:17353"/>
        <dbReference type="ChEBI" id="CHEBI:15377"/>
        <dbReference type="ChEBI" id="CHEBI:15378"/>
        <dbReference type="ChEBI" id="CHEBI:83064"/>
        <dbReference type="ChEBI" id="CHEBI:173113"/>
        <dbReference type="EC" id="3.1.4.58"/>
    </reaction>
</comment>
<reference evidence="2 3" key="1">
    <citation type="submission" date="2016-10" db="EMBL/GenBank/DDBJ databases">
        <authorList>
            <person name="de Groot N.N."/>
        </authorList>
    </citation>
    <scope>NUCLEOTIDE SEQUENCE [LARGE SCALE GENOMIC DNA]</scope>
    <source>
        <strain evidence="2 3">CGMCC 4.5506</strain>
    </source>
</reference>
<feature type="short sequence motif" description="HXTX 2" evidence="1">
    <location>
        <begin position="122"/>
        <end position="125"/>
    </location>
</feature>
<evidence type="ECO:0000256" key="1">
    <source>
        <dbReference type="HAMAP-Rule" id="MF_01940"/>
    </source>
</evidence>
<dbReference type="KEGG" id="pmad:BAY61_10415"/>
<sequence>MPRLFSALIPPPEVVASLRTELGRLGLGGNGRDGGDGEEVGRLREEPASRWHITLGFYGRDLTSSRTAWLRERLTGAPAPTLRLAGAGAFSDVIWVGVFGSGLAELAAAVRPDGEVRRFRAHLTIARGATVERARRFGEALAGYRGPRWQATEAVLVRSDPGESGPVYSTVERFPLGSTGS</sequence>
<dbReference type="EC" id="3.1.4.58" evidence="1"/>
<evidence type="ECO:0000313" key="3">
    <source>
        <dbReference type="Proteomes" id="UP000199494"/>
    </source>
</evidence>
<comment type="similarity">
    <text evidence="1">Belongs to the 2H phosphoesterase superfamily. ThpR family.</text>
</comment>
<dbReference type="HAMAP" id="MF_01940">
    <property type="entry name" value="RNA_CPDase"/>
    <property type="match status" value="1"/>
</dbReference>
<dbReference type="RefSeq" id="WP_091795681.1">
    <property type="nucleotide sequence ID" value="NZ_CP016353.1"/>
</dbReference>
<dbReference type="AlphaFoldDB" id="A0A222VN43"/>
<keyword evidence="1" id="KW-0378">Hydrolase</keyword>
<feature type="active site" description="Proton acceptor" evidence="1">
    <location>
        <position position="122"/>
    </location>
</feature>
<feature type="active site" description="Proton donor" evidence="1">
    <location>
        <position position="52"/>
    </location>
</feature>
<feature type="short sequence motif" description="HXTX 1" evidence="1">
    <location>
        <begin position="52"/>
        <end position="55"/>
    </location>
</feature>
<dbReference type="STRING" id="530584.SAMN05421630_101446"/>
<dbReference type="Proteomes" id="UP000199494">
    <property type="component" value="Unassembled WGS sequence"/>
</dbReference>
<dbReference type="GO" id="GO:0008664">
    <property type="term" value="F:RNA 2',3'-cyclic 3'-phosphodiesterase activity"/>
    <property type="evidence" value="ECO:0007669"/>
    <property type="project" value="UniProtKB-EC"/>
</dbReference>
<dbReference type="PANTHER" id="PTHR35561">
    <property type="entry name" value="RNA 2',3'-CYCLIC PHOSPHODIESTERASE"/>
    <property type="match status" value="1"/>
</dbReference>
<accession>A0A222VN43</accession>
<keyword evidence="2" id="KW-0436">Ligase</keyword>
<name>A0A222VN43_9PSEU</name>
<dbReference type="GO" id="GO:0004113">
    <property type="term" value="F:2',3'-cyclic-nucleotide 3'-phosphodiesterase activity"/>
    <property type="evidence" value="ECO:0007669"/>
    <property type="project" value="InterPro"/>
</dbReference>
<keyword evidence="3" id="KW-1185">Reference proteome</keyword>
<dbReference type="SUPFAM" id="SSF55144">
    <property type="entry name" value="LigT-like"/>
    <property type="match status" value="1"/>
</dbReference>